<organism evidence="3 4">
    <name type="scientific">Tetranychus urticae</name>
    <name type="common">Two-spotted spider mite</name>
    <dbReference type="NCBI Taxonomy" id="32264"/>
    <lineage>
        <taxon>Eukaryota</taxon>
        <taxon>Metazoa</taxon>
        <taxon>Ecdysozoa</taxon>
        <taxon>Arthropoda</taxon>
        <taxon>Chelicerata</taxon>
        <taxon>Arachnida</taxon>
        <taxon>Acari</taxon>
        <taxon>Acariformes</taxon>
        <taxon>Trombidiformes</taxon>
        <taxon>Prostigmata</taxon>
        <taxon>Eleutherengona</taxon>
        <taxon>Raphignathae</taxon>
        <taxon>Tetranychoidea</taxon>
        <taxon>Tetranychidae</taxon>
        <taxon>Tetranychus</taxon>
    </lineage>
</organism>
<evidence type="ECO:0000313" key="4">
    <source>
        <dbReference type="Proteomes" id="UP000015104"/>
    </source>
</evidence>
<dbReference type="HOGENOM" id="CLU_1779798_0_0_1"/>
<reference evidence="4" key="1">
    <citation type="submission" date="2011-08" db="EMBL/GenBank/DDBJ databases">
        <authorList>
            <person name="Rombauts S."/>
        </authorList>
    </citation>
    <scope>NUCLEOTIDE SEQUENCE</scope>
    <source>
        <strain evidence="4">London</strain>
    </source>
</reference>
<keyword evidence="4" id="KW-1185">Reference proteome</keyword>
<dbReference type="GO" id="GO:1990075">
    <property type="term" value="C:periciliary membrane compartment"/>
    <property type="evidence" value="ECO:0007669"/>
    <property type="project" value="TreeGrafter"/>
</dbReference>
<dbReference type="InterPro" id="IPR016098">
    <property type="entry name" value="CAP/MinC_C"/>
</dbReference>
<dbReference type="Proteomes" id="UP000015104">
    <property type="component" value="Unassembled WGS sequence"/>
</dbReference>
<accession>T1K3N3</accession>
<dbReference type="Pfam" id="PF07986">
    <property type="entry name" value="TBCC"/>
    <property type="match status" value="1"/>
</dbReference>
<sequence>MFIVQQIFKQNLLFDMTCEYQPQADQQLITPMGCLTSKNEQQQAQPEPANYSWNNRENIDPCEYTIENVNSSTVIKKPGSVNGKQFIVQNCQKSILCIFDYLDSATVDDCVDCTIFIGPTKGRWQKFDIDKHFSVIYPLALEWMSS</sequence>
<dbReference type="GO" id="GO:0005929">
    <property type="term" value="C:cilium"/>
    <property type="evidence" value="ECO:0007669"/>
    <property type="project" value="TreeGrafter"/>
</dbReference>
<feature type="domain" description="C-CAP/cofactor C-like" evidence="2">
    <location>
        <begin position="48"/>
        <end position="146"/>
    </location>
</feature>
<dbReference type="STRING" id="32264.T1K3N3"/>
<dbReference type="Gene3D" id="2.160.20.70">
    <property type="match status" value="1"/>
</dbReference>
<comment type="similarity">
    <text evidence="1">Belongs to the TBCC family.</text>
</comment>
<dbReference type="PANTHER" id="PTHR15440">
    <property type="entry name" value="XRP2 PROTEIN"/>
    <property type="match status" value="1"/>
</dbReference>
<dbReference type="GO" id="GO:0006892">
    <property type="term" value="P:post-Golgi vesicle-mediated transport"/>
    <property type="evidence" value="ECO:0007669"/>
    <property type="project" value="TreeGrafter"/>
</dbReference>
<reference evidence="3" key="2">
    <citation type="submission" date="2015-06" db="UniProtKB">
        <authorList>
            <consortium name="EnsemblMetazoa"/>
        </authorList>
    </citation>
    <scope>IDENTIFICATION</scope>
</reference>
<name>T1K3N3_TETUR</name>
<proteinExistence type="inferred from homology"/>
<dbReference type="eggNOG" id="KOG2512">
    <property type="taxonomic scope" value="Eukaryota"/>
</dbReference>
<dbReference type="EnsemblMetazoa" id="tetur04g09330.1">
    <property type="protein sequence ID" value="tetur04g09330.1"/>
    <property type="gene ID" value="tetur04g09330"/>
</dbReference>
<evidence type="ECO:0000259" key="2">
    <source>
        <dbReference type="PROSITE" id="PS51329"/>
    </source>
</evidence>
<dbReference type="InterPro" id="IPR017901">
    <property type="entry name" value="C-CAP_CF_C-like"/>
</dbReference>
<dbReference type="PROSITE" id="PS51329">
    <property type="entry name" value="C_CAP_COFACTOR_C"/>
    <property type="match status" value="1"/>
</dbReference>
<dbReference type="InterPro" id="IPR012945">
    <property type="entry name" value="Tubulin-bd_cofactor_C_dom"/>
</dbReference>
<protein>
    <recommendedName>
        <fullName evidence="2">C-CAP/cofactor C-like domain-containing protein</fullName>
    </recommendedName>
</protein>
<dbReference type="AlphaFoldDB" id="T1K3N3"/>
<evidence type="ECO:0000313" key="3">
    <source>
        <dbReference type="EnsemblMetazoa" id="tetur04g09330.1"/>
    </source>
</evidence>
<dbReference type="PANTHER" id="PTHR15440:SF0">
    <property type="entry name" value="PROTEIN XRP2"/>
    <property type="match status" value="1"/>
</dbReference>
<dbReference type="EMBL" id="CAEY01001385">
    <property type="status" value="NOT_ANNOTATED_CDS"/>
    <property type="molecule type" value="Genomic_DNA"/>
</dbReference>
<dbReference type="InterPro" id="IPR039093">
    <property type="entry name" value="XRP2"/>
</dbReference>
<dbReference type="GO" id="GO:0005096">
    <property type="term" value="F:GTPase activator activity"/>
    <property type="evidence" value="ECO:0007669"/>
    <property type="project" value="InterPro"/>
</dbReference>
<evidence type="ECO:0000256" key="1">
    <source>
        <dbReference type="ARBA" id="ARBA00008848"/>
    </source>
</evidence>